<organism evidence="2 3">
    <name type="scientific">Strongyloides venezuelensis</name>
    <name type="common">Threadworm</name>
    <dbReference type="NCBI Taxonomy" id="75913"/>
    <lineage>
        <taxon>Eukaryota</taxon>
        <taxon>Metazoa</taxon>
        <taxon>Ecdysozoa</taxon>
        <taxon>Nematoda</taxon>
        <taxon>Chromadorea</taxon>
        <taxon>Rhabditida</taxon>
        <taxon>Tylenchina</taxon>
        <taxon>Panagrolaimomorpha</taxon>
        <taxon>Strongyloidoidea</taxon>
        <taxon>Strongyloididae</taxon>
        <taxon>Strongyloides</taxon>
    </lineage>
</organism>
<protein>
    <submittedName>
        <fullName evidence="3">Helitron_like_N domain-containing protein</fullName>
    </submittedName>
</protein>
<evidence type="ECO:0000313" key="2">
    <source>
        <dbReference type="Proteomes" id="UP000035680"/>
    </source>
</evidence>
<keyword evidence="2" id="KW-1185">Reference proteome</keyword>
<reference evidence="2" key="1">
    <citation type="submission" date="2014-07" db="EMBL/GenBank/DDBJ databases">
        <authorList>
            <person name="Martin A.A"/>
            <person name="De Silva N."/>
        </authorList>
    </citation>
    <scope>NUCLEOTIDE SEQUENCE</scope>
</reference>
<accession>A0A0K0FET1</accession>
<dbReference type="AlphaFoldDB" id="A0A0K0FET1"/>
<dbReference type="Pfam" id="PF14214">
    <property type="entry name" value="Helitron_like_N"/>
    <property type="match status" value="1"/>
</dbReference>
<proteinExistence type="predicted"/>
<dbReference type="InterPro" id="IPR025476">
    <property type="entry name" value="Helitron_helicase-like"/>
</dbReference>
<reference evidence="3" key="2">
    <citation type="submission" date="2015-08" db="UniProtKB">
        <authorList>
            <consortium name="WormBaseParasite"/>
        </authorList>
    </citation>
    <scope>IDENTIFICATION</scope>
</reference>
<dbReference type="STRING" id="75913.A0A0K0FET1"/>
<dbReference type="WBParaSite" id="SVE_0736700.1">
    <property type="protein sequence ID" value="SVE_0736700.1"/>
    <property type="gene ID" value="SVE_0736700"/>
</dbReference>
<name>A0A0K0FET1_STRVS</name>
<dbReference type="Proteomes" id="UP000035680">
    <property type="component" value="Unassembled WGS sequence"/>
</dbReference>
<sequence>MTTNPNWREITENLYSGQLPKYHRDLIARVFKHKSDALIHGLKENKIMGNVVYLQSTIEFRKKSLLHIHILVDNCVKTDFSDNEKNPRLFEIVTKTIVHSRCDISKTKEPCWDEEKNICIKKSPEHLKYNSHINVKICESVVSSKYLFKYTHKSNGNKIAADVAETIDSKDEVKLHIDVKYVKPSEAV</sequence>
<evidence type="ECO:0000313" key="3">
    <source>
        <dbReference type="WBParaSite" id="SVE_0736700.1"/>
    </source>
</evidence>
<feature type="domain" description="Helitron helicase-like" evidence="1">
    <location>
        <begin position="1"/>
        <end position="72"/>
    </location>
</feature>
<evidence type="ECO:0000259" key="1">
    <source>
        <dbReference type="Pfam" id="PF14214"/>
    </source>
</evidence>